<feature type="transmembrane region" description="Helical" evidence="2">
    <location>
        <begin position="99"/>
        <end position="119"/>
    </location>
</feature>
<keyword evidence="2" id="KW-0472">Membrane</keyword>
<dbReference type="PANTHER" id="PTHR42736:SF1">
    <property type="entry name" value="PROTEIN-GLUTAMINE GAMMA-GLUTAMYLTRANSFERASE"/>
    <property type="match status" value="1"/>
</dbReference>
<feature type="region of interest" description="Disordered" evidence="1">
    <location>
        <begin position="570"/>
        <end position="608"/>
    </location>
</feature>
<feature type="transmembrane region" description="Helical" evidence="2">
    <location>
        <begin position="635"/>
        <end position="659"/>
    </location>
</feature>
<proteinExistence type="predicted"/>
<dbReference type="InterPro" id="IPR021878">
    <property type="entry name" value="TgpA_N"/>
</dbReference>
<name>A0AA41PVN5_9ACTN</name>
<keyword evidence="5" id="KW-1185">Reference proteome</keyword>
<dbReference type="PANTHER" id="PTHR42736">
    <property type="entry name" value="PROTEIN-GLUTAMINE GAMMA-GLUTAMYLTRANSFERASE"/>
    <property type="match status" value="1"/>
</dbReference>
<feature type="transmembrane region" description="Helical" evidence="2">
    <location>
        <begin position="66"/>
        <end position="87"/>
    </location>
</feature>
<dbReference type="InterPro" id="IPR052901">
    <property type="entry name" value="Bact_TGase-like"/>
</dbReference>
<feature type="region of interest" description="Disordered" evidence="1">
    <location>
        <begin position="1"/>
        <end position="28"/>
    </location>
</feature>
<dbReference type="InterPro" id="IPR025403">
    <property type="entry name" value="TgpA-like_C"/>
</dbReference>
<evidence type="ECO:0000313" key="5">
    <source>
        <dbReference type="Proteomes" id="UP001165378"/>
    </source>
</evidence>
<reference evidence="4" key="1">
    <citation type="submission" date="2022-01" db="EMBL/GenBank/DDBJ databases">
        <title>Genome-Based Taxonomic Classification of the Phylum Actinobacteria.</title>
        <authorList>
            <person name="Gao Y."/>
        </authorList>
    </citation>
    <scope>NUCLEOTIDE SEQUENCE</scope>
    <source>
        <strain evidence="4">KLBMP 8922</strain>
    </source>
</reference>
<dbReference type="SUPFAM" id="SSF54001">
    <property type="entry name" value="Cysteine proteinases"/>
    <property type="match status" value="1"/>
</dbReference>
<dbReference type="EMBL" id="JAKFHA010000002">
    <property type="protein sequence ID" value="MCF2526733.1"/>
    <property type="molecule type" value="Genomic_DNA"/>
</dbReference>
<feature type="transmembrane region" description="Helical" evidence="2">
    <location>
        <begin position="207"/>
        <end position="225"/>
    </location>
</feature>
<evidence type="ECO:0000256" key="2">
    <source>
        <dbReference type="SAM" id="Phobius"/>
    </source>
</evidence>
<feature type="transmembrane region" description="Helical" evidence="2">
    <location>
        <begin position="237"/>
        <end position="256"/>
    </location>
</feature>
<dbReference type="SMART" id="SM00460">
    <property type="entry name" value="TGc"/>
    <property type="match status" value="1"/>
</dbReference>
<feature type="transmembrane region" description="Helical" evidence="2">
    <location>
        <begin position="182"/>
        <end position="201"/>
    </location>
</feature>
<evidence type="ECO:0000259" key="3">
    <source>
        <dbReference type="SMART" id="SM00460"/>
    </source>
</evidence>
<evidence type="ECO:0000313" key="4">
    <source>
        <dbReference type="EMBL" id="MCF2526733.1"/>
    </source>
</evidence>
<dbReference type="Proteomes" id="UP001165378">
    <property type="component" value="Unassembled WGS sequence"/>
</dbReference>
<sequence length="784" mass="82661">MKIPFATTASPDTTPKAAPASWEHQARAATADTAERRRAVVSLLPVAALAAIGGGAYHRVFAVRDILPAVAVSATVPVLAALVWGLLGRSGKEPRPLAGSLLIGLALWLPAVSASVYHADAYLHVLPTRDLLRRIGTDLLDAPRGLLTTVAPAPDDPGLLVLVSATVWVAAWAGAELALRSGTTVLPVLPGLLMLGVPVVLSTGAPGGNALAVTAAVGAAGLLLLSRAPGHRSPLRVLLTGVPWVLALTVLAGYAGPRLPGTDNPPDLHDQVAAPPPVRLAGINPLDRISAWLLTPDQPLFTVAGPADPDRYWRLVVLDRYDGTTWYPVSGLRPTGGRVPGTAGSIDGMTTKRAVQQVTLDRLDGVWLPAADRPASVAAADDVELAVDPASGTVATGSALQPGLRYRVESQVPVYDPDRLKYLPTVDDPAHVALPELDAAAEPIPMVADFRTIAMEATAGSSAPYQQALRLADWLRANHRYDITAVPGHSYRNLRFFLESSKEGTSEQFASAFAVLGRTLGLPTRVVVGFSRGTALPDGTWRVDSGNVVAWPEVHFAGVGWVPFYPTPGEAGRSGSTKTDADTQVAAQTPPTVTPPAPDSPSRTDKDRGIAAEDRTAEGGLPAAVPPAADQPAPMWWWAAPLALLAAVGLGHTGLAFAAPRMLRRRRRRGSPEGRLFGAWRQICDRLVESGMPGGGAHTVRDTADFGLDHLPEEAGGRLLALSAVVNDVEYAGRTVTDQDADEAWQACAAIEAAARLDDKRPKRWTRIRHALSPWTVAATLRRR</sequence>
<dbReference type="Pfam" id="PF13559">
    <property type="entry name" value="DUF4129"/>
    <property type="match status" value="1"/>
</dbReference>
<evidence type="ECO:0000256" key="1">
    <source>
        <dbReference type="SAM" id="MobiDB-lite"/>
    </source>
</evidence>
<comment type="caution">
    <text evidence="4">The sequence shown here is derived from an EMBL/GenBank/DDBJ whole genome shotgun (WGS) entry which is preliminary data.</text>
</comment>
<accession>A0AA41PVN5</accession>
<feature type="transmembrane region" description="Helical" evidence="2">
    <location>
        <begin position="157"/>
        <end position="175"/>
    </location>
</feature>
<protein>
    <submittedName>
        <fullName evidence="4">DUF3488 and transglutaminase-like domain-containing protein</fullName>
    </submittedName>
</protein>
<dbReference type="AlphaFoldDB" id="A0AA41PVN5"/>
<feature type="transmembrane region" description="Helical" evidence="2">
    <location>
        <begin position="39"/>
        <end position="60"/>
    </location>
</feature>
<keyword evidence="2" id="KW-0812">Transmembrane</keyword>
<keyword evidence="2" id="KW-1133">Transmembrane helix</keyword>
<dbReference type="Pfam" id="PF11992">
    <property type="entry name" value="TgpA_N"/>
    <property type="match status" value="1"/>
</dbReference>
<dbReference type="InterPro" id="IPR038765">
    <property type="entry name" value="Papain-like_cys_pep_sf"/>
</dbReference>
<dbReference type="Pfam" id="PF01841">
    <property type="entry name" value="Transglut_core"/>
    <property type="match status" value="1"/>
</dbReference>
<dbReference type="Gene3D" id="3.10.620.30">
    <property type="match status" value="1"/>
</dbReference>
<dbReference type="InterPro" id="IPR002931">
    <property type="entry name" value="Transglutaminase-like"/>
</dbReference>
<dbReference type="RefSeq" id="WP_235050871.1">
    <property type="nucleotide sequence ID" value="NZ_JAKFHA010000002.1"/>
</dbReference>
<feature type="domain" description="Transglutaminase-like" evidence="3">
    <location>
        <begin position="498"/>
        <end position="568"/>
    </location>
</feature>
<organism evidence="4 5">
    <name type="scientific">Yinghuangia soli</name>
    <dbReference type="NCBI Taxonomy" id="2908204"/>
    <lineage>
        <taxon>Bacteria</taxon>
        <taxon>Bacillati</taxon>
        <taxon>Actinomycetota</taxon>
        <taxon>Actinomycetes</taxon>
        <taxon>Kitasatosporales</taxon>
        <taxon>Streptomycetaceae</taxon>
        <taxon>Yinghuangia</taxon>
    </lineage>
</organism>
<gene>
    <name evidence="4" type="ORF">LZ495_05790</name>
</gene>